<evidence type="ECO:0000256" key="2">
    <source>
        <dbReference type="ARBA" id="ARBA00023125"/>
    </source>
</evidence>
<dbReference type="SUPFAM" id="SSF53822">
    <property type="entry name" value="Periplasmic binding protein-like I"/>
    <property type="match status" value="1"/>
</dbReference>
<evidence type="ECO:0000256" key="3">
    <source>
        <dbReference type="ARBA" id="ARBA00023163"/>
    </source>
</evidence>
<name>A0A4P6LZ22_9FIRM</name>
<dbReference type="GO" id="GO:0003700">
    <property type="term" value="F:DNA-binding transcription factor activity"/>
    <property type="evidence" value="ECO:0007669"/>
    <property type="project" value="TreeGrafter"/>
</dbReference>
<dbReference type="EMBL" id="CP035945">
    <property type="protein sequence ID" value="QBE96490.1"/>
    <property type="molecule type" value="Genomic_DNA"/>
</dbReference>
<dbReference type="GO" id="GO:0000976">
    <property type="term" value="F:transcription cis-regulatory region binding"/>
    <property type="evidence" value="ECO:0007669"/>
    <property type="project" value="TreeGrafter"/>
</dbReference>
<evidence type="ECO:0000256" key="1">
    <source>
        <dbReference type="ARBA" id="ARBA00023015"/>
    </source>
</evidence>
<dbReference type="PROSITE" id="PS50932">
    <property type="entry name" value="HTH_LACI_2"/>
    <property type="match status" value="1"/>
</dbReference>
<dbReference type="InterPro" id="IPR010982">
    <property type="entry name" value="Lambda_DNA-bd_dom_sf"/>
</dbReference>
<evidence type="ECO:0000313" key="5">
    <source>
        <dbReference type="EMBL" id="QBE96490.1"/>
    </source>
</evidence>
<gene>
    <name evidence="5" type="primary">cytR_3</name>
    <name evidence="5" type="ORF">PMF13cell1_02034</name>
</gene>
<protein>
    <submittedName>
        <fullName evidence="5">HTH-type transcriptional repressor CytR</fullName>
    </submittedName>
</protein>
<keyword evidence="3" id="KW-0804">Transcription</keyword>
<keyword evidence="2" id="KW-0238">DNA-binding</keyword>
<dbReference type="PANTHER" id="PTHR30146">
    <property type="entry name" value="LACI-RELATED TRANSCRIPTIONAL REPRESSOR"/>
    <property type="match status" value="1"/>
</dbReference>
<dbReference type="Pfam" id="PF00356">
    <property type="entry name" value="LacI"/>
    <property type="match status" value="1"/>
</dbReference>
<dbReference type="Proteomes" id="UP000289794">
    <property type="component" value="Chromosome"/>
</dbReference>
<dbReference type="PANTHER" id="PTHR30146:SF109">
    <property type="entry name" value="HTH-TYPE TRANSCRIPTIONAL REGULATOR GALS"/>
    <property type="match status" value="1"/>
</dbReference>
<reference evidence="5 6" key="1">
    <citation type="submission" date="2019-01" db="EMBL/GenBank/DDBJ databases">
        <title>PMF-metabolizing Aryl O-demethylase.</title>
        <authorList>
            <person name="Kim M."/>
        </authorList>
    </citation>
    <scope>NUCLEOTIDE SEQUENCE [LARGE SCALE GENOMIC DNA]</scope>
    <source>
        <strain evidence="5 6">PMF1</strain>
    </source>
</reference>
<evidence type="ECO:0000259" key="4">
    <source>
        <dbReference type="PROSITE" id="PS50932"/>
    </source>
</evidence>
<sequence>MEKNITRKDIALEAGVSVSVVSRALNNSGYVDKEKKKKIIEIANREGYMPNPVAMALQQKKTRQLLFFCGDLTGVYYNQMFHGMARKAEEKGYHVLAIMNERDFEMVKRTLADGILFPTETVAQAYSESIGKNYYLPTVTACFDPSAVYAKPMPAVIIDNRKVINTAIDYLMKKGHHKIGMALPFNEGYANLRYKYWKERMAQEIGKEYKKYILDIQGDLQRTEWPKNDSKQDFSCEAEGFIYLDLFNLGRKAARLYKDSANKSTAILCFNDDMAFGMLEEFKKLGIKVPEDVSIMGIDGLFTRERYEPKLTTIAIYPERQGAECVDVLIDMLEGNKYKYMNYSPFDILEGETVKNRNV</sequence>
<dbReference type="CDD" id="cd01392">
    <property type="entry name" value="HTH_LacI"/>
    <property type="match status" value="1"/>
</dbReference>
<evidence type="ECO:0000313" key="6">
    <source>
        <dbReference type="Proteomes" id="UP000289794"/>
    </source>
</evidence>
<feature type="domain" description="HTH lacI-type" evidence="4">
    <location>
        <begin position="5"/>
        <end position="59"/>
    </location>
</feature>
<dbReference type="SUPFAM" id="SSF47413">
    <property type="entry name" value="lambda repressor-like DNA-binding domains"/>
    <property type="match status" value="1"/>
</dbReference>
<dbReference type="SMART" id="SM00354">
    <property type="entry name" value="HTH_LACI"/>
    <property type="match status" value="1"/>
</dbReference>
<dbReference type="Gene3D" id="1.10.260.40">
    <property type="entry name" value="lambda repressor-like DNA-binding domains"/>
    <property type="match status" value="1"/>
</dbReference>
<dbReference type="InterPro" id="IPR028082">
    <property type="entry name" value="Peripla_BP_I"/>
</dbReference>
<accession>A0A4P6LZ22</accession>
<dbReference type="KEGG" id="bpro:PMF13cell1_02034"/>
<dbReference type="Gene3D" id="3.40.50.2300">
    <property type="match status" value="2"/>
</dbReference>
<dbReference type="RefSeq" id="WP_130180652.1">
    <property type="nucleotide sequence ID" value="NZ_CP035945.1"/>
</dbReference>
<dbReference type="InterPro" id="IPR046335">
    <property type="entry name" value="LacI/GalR-like_sensor"/>
</dbReference>
<organism evidence="5 6">
    <name type="scientific">Blautia producta</name>
    <dbReference type="NCBI Taxonomy" id="33035"/>
    <lineage>
        <taxon>Bacteria</taxon>
        <taxon>Bacillati</taxon>
        <taxon>Bacillota</taxon>
        <taxon>Clostridia</taxon>
        <taxon>Lachnospirales</taxon>
        <taxon>Lachnospiraceae</taxon>
        <taxon>Blautia</taxon>
    </lineage>
</organism>
<dbReference type="Pfam" id="PF13377">
    <property type="entry name" value="Peripla_BP_3"/>
    <property type="match status" value="1"/>
</dbReference>
<dbReference type="AlphaFoldDB" id="A0A4P6LZ22"/>
<proteinExistence type="predicted"/>
<dbReference type="InterPro" id="IPR000843">
    <property type="entry name" value="HTH_LacI"/>
</dbReference>
<keyword evidence="1" id="KW-0805">Transcription regulation</keyword>